<dbReference type="Proteomes" id="UP000035955">
    <property type="component" value="Unassembled WGS sequence"/>
</dbReference>
<protein>
    <submittedName>
        <fullName evidence="6">Phytoene synthase</fullName>
    </submittedName>
</protein>
<evidence type="ECO:0000313" key="6">
    <source>
        <dbReference type="EMBL" id="KMO37538.1"/>
    </source>
</evidence>
<dbReference type="Gene3D" id="1.10.600.10">
    <property type="entry name" value="Farnesyl Diphosphate Synthase"/>
    <property type="match status" value="1"/>
</dbReference>
<dbReference type="CDD" id="cd00683">
    <property type="entry name" value="Trans_IPPS_HH"/>
    <property type="match status" value="1"/>
</dbReference>
<dbReference type="InterPro" id="IPR044843">
    <property type="entry name" value="Trans_IPPS_bact-type"/>
</dbReference>
<comment type="caution">
    <text evidence="6">The sequence shown here is derived from an EMBL/GenBank/DDBJ whole genome shotgun (WGS) entry which is preliminary data.</text>
</comment>
<dbReference type="Pfam" id="PF00494">
    <property type="entry name" value="SQS_PSY"/>
    <property type="match status" value="1"/>
</dbReference>
<dbReference type="OrthoDB" id="9807580at2"/>
<comment type="similarity">
    <text evidence="2">Belongs to the phytoene/squalene synthase family.</text>
</comment>
<dbReference type="InterPro" id="IPR002060">
    <property type="entry name" value="Squ/phyt_synthse"/>
</dbReference>
<dbReference type="SFLD" id="SFLDG01018">
    <property type="entry name" value="Squalene/Phytoene_Synthase_Lik"/>
    <property type="match status" value="1"/>
</dbReference>
<dbReference type="InterPro" id="IPR033904">
    <property type="entry name" value="Trans_IPPS_HH"/>
</dbReference>
<name>A0A0J6SW35_9HYPH</name>
<comment type="cofactor">
    <cofactor evidence="5">
        <name>ATP</name>
        <dbReference type="ChEBI" id="CHEBI:30616"/>
    </cofactor>
</comment>
<dbReference type="SFLD" id="SFLDG01212">
    <property type="entry name" value="Phytoene_synthase_like"/>
    <property type="match status" value="1"/>
</dbReference>
<dbReference type="GO" id="GO:0004311">
    <property type="term" value="F:geranylgeranyl diphosphate synthase activity"/>
    <property type="evidence" value="ECO:0007669"/>
    <property type="project" value="InterPro"/>
</dbReference>
<dbReference type="GO" id="GO:0051996">
    <property type="term" value="F:squalene synthase [NAD(P)H] activity"/>
    <property type="evidence" value="ECO:0007669"/>
    <property type="project" value="InterPro"/>
</dbReference>
<comment type="pathway">
    <text evidence="1">Carotenoid biosynthesis; phytoene biosynthesis.</text>
</comment>
<dbReference type="AlphaFoldDB" id="A0A0J6SW35"/>
<dbReference type="EMBL" id="LABY01000083">
    <property type="protein sequence ID" value="KMO37538.1"/>
    <property type="molecule type" value="Genomic_DNA"/>
</dbReference>
<proteinExistence type="inferred from homology"/>
<evidence type="ECO:0000256" key="2">
    <source>
        <dbReference type="ARBA" id="ARBA00006251"/>
    </source>
</evidence>
<dbReference type="InterPro" id="IPR008949">
    <property type="entry name" value="Isoprenoid_synthase_dom_sf"/>
</dbReference>
<evidence type="ECO:0000256" key="5">
    <source>
        <dbReference type="ARBA" id="ARBA00053028"/>
    </source>
</evidence>
<keyword evidence="7" id="KW-1185">Reference proteome</keyword>
<keyword evidence="4" id="KW-0125">Carotenoid biosynthesis</keyword>
<dbReference type="PATRIC" id="fig|298794.3.peg.7374"/>
<dbReference type="RefSeq" id="WP_048444643.1">
    <property type="nucleotide sequence ID" value="NZ_LABY01000083.1"/>
</dbReference>
<accession>A0A0J6SW35</accession>
<dbReference type="PANTHER" id="PTHR31480">
    <property type="entry name" value="BIFUNCTIONAL LYCOPENE CYCLASE/PHYTOENE SYNTHASE"/>
    <property type="match status" value="1"/>
</dbReference>
<evidence type="ECO:0000313" key="7">
    <source>
        <dbReference type="Proteomes" id="UP000035955"/>
    </source>
</evidence>
<dbReference type="FunFam" id="1.10.600.10:FF:000020">
    <property type="entry name" value="Phytoene synthase"/>
    <property type="match status" value="1"/>
</dbReference>
<evidence type="ECO:0000256" key="4">
    <source>
        <dbReference type="ARBA" id="ARBA00022746"/>
    </source>
</evidence>
<dbReference type="GO" id="GO:0016117">
    <property type="term" value="P:carotenoid biosynthetic process"/>
    <property type="evidence" value="ECO:0007669"/>
    <property type="project" value="UniProtKB-KW"/>
</dbReference>
<evidence type="ECO:0000256" key="1">
    <source>
        <dbReference type="ARBA" id="ARBA00004684"/>
    </source>
</evidence>
<evidence type="ECO:0000256" key="3">
    <source>
        <dbReference type="ARBA" id="ARBA00022679"/>
    </source>
</evidence>
<sequence>MLPSSPDAPLDALLAASLARPADHAACRAAIRSGSRSFYAASWLLPRAVRRDAYGLYAFCRLSDDAVDGAGARADAVPRLRRRLSLAYAGRPCDAPADRALAEIVARHRIPQALPEALLEGLAWDAAGRRHPDLSSLVAYAARVAGSVGAMMTLLMGERSPEALARACDLGIAMQLTNVARDVGEDARAKRLYLPESWLREAGLDPDAFLARPEPGPALAVVVARLLRAADILYARAESGIALLPPGCRPAVRAAGLIYAEIGRDLERAGLDPVTRRARVPGARKARLLARAVVAPATRRAPWPPLPEAAFLVEAVTADHRPAAAPRPAWWNLGGQVVRVLDLIEVLRERERLGGTAPS</sequence>
<reference evidence="6 7" key="1">
    <citation type="submission" date="2015-03" db="EMBL/GenBank/DDBJ databases">
        <title>Genome sequencing of Methylobacterium variabile DSM 16961.</title>
        <authorList>
            <person name="Chaudhry V."/>
            <person name="Patil P.B."/>
        </authorList>
    </citation>
    <scope>NUCLEOTIDE SEQUENCE [LARGE SCALE GENOMIC DNA]</scope>
    <source>
        <strain evidence="6 7">DSM 16961</strain>
    </source>
</reference>
<dbReference type="SUPFAM" id="SSF48576">
    <property type="entry name" value="Terpenoid synthases"/>
    <property type="match status" value="1"/>
</dbReference>
<gene>
    <name evidence="6" type="ORF">VQ02_13105</name>
</gene>
<organism evidence="6 7">
    <name type="scientific">Methylobacterium variabile</name>
    <dbReference type="NCBI Taxonomy" id="298794"/>
    <lineage>
        <taxon>Bacteria</taxon>
        <taxon>Pseudomonadati</taxon>
        <taxon>Pseudomonadota</taxon>
        <taxon>Alphaproteobacteria</taxon>
        <taxon>Hyphomicrobiales</taxon>
        <taxon>Methylobacteriaceae</taxon>
        <taxon>Methylobacterium</taxon>
    </lineage>
</organism>
<dbReference type="SFLD" id="SFLDS00005">
    <property type="entry name" value="Isoprenoid_Synthase_Type_I"/>
    <property type="match status" value="1"/>
</dbReference>
<keyword evidence="3" id="KW-0808">Transferase</keyword>